<keyword evidence="1" id="KW-0472">Membrane</keyword>
<evidence type="ECO:0000256" key="1">
    <source>
        <dbReference type="SAM" id="Phobius"/>
    </source>
</evidence>
<organism evidence="2 3">
    <name type="scientific">Sphingobacterium hotanense</name>
    <dbReference type="NCBI Taxonomy" id="649196"/>
    <lineage>
        <taxon>Bacteria</taxon>
        <taxon>Pseudomonadati</taxon>
        <taxon>Bacteroidota</taxon>
        <taxon>Sphingobacteriia</taxon>
        <taxon>Sphingobacteriales</taxon>
        <taxon>Sphingobacteriaceae</taxon>
        <taxon>Sphingobacterium</taxon>
    </lineage>
</organism>
<dbReference type="EMBL" id="JACAGK010000051">
    <property type="protein sequence ID" value="MDM1049603.1"/>
    <property type="molecule type" value="Genomic_DNA"/>
</dbReference>
<keyword evidence="3" id="KW-1185">Reference proteome</keyword>
<dbReference type="Proteomes" id="UP001170954">
    <property type="component" value="Unassembled WGS sequence"/>
</dbReference>
<sequence>MYKILLIVILLGVLLYYISRRIMMRTKSSTDIQRSNKQGYFILDSGSKVVSKAIKATTYSVAIGVVLLIITLVLAIKIKILFFLLPISLYLISQVFLLNNHLKYVRDQQVWFHPQTKEVVVEWLSGSQVRFNLERDVQQIKSVQSVQKNNGVLFGYHELVLAQGSVYIPYLMEESPLNNRFFAELKMKGLEKPKTTLFPSI</sequence>
<reference evidence="2" key="1">
    <citation type="submission" date="2020-06" db="EMBL/GenBank/DDBJ databases">
        <authorList>
            <person name="Dong N."/>
        </authorList>
    </citation>
    <scope>NUCLEOTIDE SEQUENCE</scope>
    <source>
        <strain evidence="2">R1692</strain>
    </source>
</reference>
<evidence type="ECO:0000313" key="2">
    <source>
        <dbReference type="EMBL" id="MDM1049603.1"/>
    </source>
</evidence>
<dbReference type="RefSeq" id="WP_286651959.1">
    <property type="nucleotide sequence ID" value="NZ_JACAGK010000051.1"/>
</dbReference>
<keyword evidence="1" id="KW-1133">Transmembrane helix</keyword>
<feature type="transmembrane region" description="Helical" evidence="1">
    <location>
        <begin position="56"/>
        <end position="75"/>
    </location>
</feature>
<accession>A0ABT7NRD9</accession>
<proteinExistence type="predicted"/>
<feature type="transmembrane region" description="Helical" evidence="1">
    <location>
        <begin position="80"/>
        <end position="98"/>
    </location>
</feature>
<evidence type="ECO:0008006" key="4">
    <source>
        <dbReference type="Google" id="ProtNLM"/>
    </source>
</evidence>
<gene>
    <name evidence="2" type="ORF">HX018_15290</name>
</gene>
<name>A0ABT7NRD9_9SPHI</name>
<evidence type="ECO:0000313" key="3">
    <source>
        <dbReference type="Proteomes" id="UP001170954"/>
    </source>
</evidence>
<keyword evidence="1" id="KW-0812">Transmembrane</keyword>
<comment type="caution">
    <text evidence="2">The sequence shown here is derived from an EMBL/GenBank/DDBJ whole genome shotgun (WGS) entry which is preliminary data.</text>
</comment>
<protein>
    <recommendedName>
        <fullName evidence="4">YcxB-like protein domain-containing protein</fullName>
    </recommendedName>
</protein>
<reference evidence="2" key="2">
    <citation type="journal article" date="2022" name="Sci. Total Environ.">
        <title>Prevalence, transmission, and molecular epidemiology of tet(X)-positive bacteria among humans, animals, and environmental niches in China: An epidemiological, and genomic-based study.</title>
        <authorList>
            <person name="Dong N."/>
            <person name="Zeng Y."/>
            <person name="Cai C."/>
            <person name="Sun C."/>
            <person name="Lu J."/>
            <person name="Liu C."/>
            <person name="Zhou H."/>
            <person name="Sun Q."/>
            <person name="Shu L."/>
            <person name="Wang H."/>
            <person name="Wang Y."/>
            <person name="Wang S."/>
            <person name="Wu C."/>
            <person name="Chan E.W."/>
            <person name="Chen G."/>
            <person name="Shen Z."/>
            <person name="Chen S."/>
            <person name="Zhang R."/>
        </authorList>
    </citation>
    <scope>NUCLEOTIDE SEQUENCE</scope>
    <source>
        <strain evidence="2">R1692</strain>
    </source>
</reference>